<accession>A0A670JST4</accession>
<reference evidence="5" key="2">
    <citation type="submission" date="2025-08" db="UniProtKB">
        <authorList>
            <consortium name="Ensembl"/>
        </authorList>
    </citation>
    <scope>IDENTIFICATION</scope>
</reference>
<evidence type="ECO:0000256" key="2">
    <source>
        <dbReference type="ARBA" id="ARBA00022837"/>
    </source>
</evidence>
<organism evidence="5 6">
    <name type="scientific">Podarcis muralis</name>
    <name type="common">Wall lizard</name>
    <name type="synonym">Lacerta muralis</name>
    <dbReference type="NCBI Taxonomy" id="64176"/>
    <lineage>
        <taxon>Eukaryota</taxon>
        <taxon>Metazoa</taxon>
        <taxon>Chordata</taxon>
        <taxon>Craniata</taxon>
        <taxon>Vertebrata</taxon>
        <taxon>Euteleostomi</taxon>
        <taxon>Lepidosauria</taxon>
        <taxon>Squamata</taxon>
        <taxon>Bifurcata</taxon>
        <taxon>Unidentata</taxon>
        <taxon>Episquamata</taxon>
        <taxon>Laterata</taxon>
        <taxon>Lacertibaenia</taxon>
        <taxon>Lacertidae</taxon>
        <taxon>Podarcis</taxon>
    </lineage>
</organism>
<dbReference type="InterPro" id="IPR011992">
    <property type="entry name" value="EF-hand-dom_pair"/>
</dbReference>
<feature type="compositionally biased region" description="Basic residues" evidence="3">
    <location>
        <begin position="101"/>
        <end position="111"/>
    </location>
</feature>
<dbReference type="PROSITE" id="PS50222">
    <property type="entry name" value="EF_HAND_2"/>
    <property type="match status" value="1"/>
</dbReference>
<dbReference type="SUPFAM" id="SSF47473">
    <property type="entry name" value="EF-hand"/>
    <property type="match status" value="1"/>
</dbReference>
<evidence type="ECO:0000259" key="4">
    <source>
        <dbReference type="PROSITE" id="PS50222"/>
    </source>
</evidence>
<dbReference type="PROSITE" id="PS00018">
    <property type="entry name" value="EF_HAND_1"/>
    <property type="match status" value="1"/>
</dbReference>
<sequence length="111" mass="12664">MNSQLQQLIEQYIDLYHRYSGNSDSLDKQAFKKMLDEQFPDTDEKQKRDQLFQEADINKDGKLSFAEVGRLVAKFVAETHENSASKKGVPLATGKNSSSKSFRRRQGSVAY</sequence>
<dbReference type="GO" id="GO:0005509">
    <property type="term" value="F:calcium ion binding"/>
    <property type="evidence" value="ECO:0007669"/>
    <property type="project" value="InterPro"/>
</dbReference>
<dbReference type="GeneTree" id="ENSGT00990000210627"/>
<reference evidence="5" key="3">
    <citation type="submission" date="2025-09" db="UniProtKB">
        <authorList>
            <consortium name="Ensembl"/>
        </authorList>
    </citation>
    <scope>IDENTIFICATION</scope>
</reference>
<dbReference type="Ensembl" id="ENSPMRT00000029843.1">
    <property type="protein sequence ID" value="ENSPMRP00000028128.1"/>
    <property type="gene ID" value="ENSPMRG00000018161.1"/>
</dbReference>
<reference evidence="5 6" key="1">
    <citation type="journal article" date="2019" name="Proc. Natl. Acad. Sci. U.S.A.">
        <title>Regulatory changes in pterin and carotenoid genes underlie balanced color polymorphisms in the wall lizard.</title>
        <authorList>
            <person name="Andrade P."/>
            <person name="Pinho C."/>
            <person name="Perez I de Lanuza G."/>
            <person name="Afonso S."/>
            <person name="Brejcha J."/>
            <person name="Rubin C.J."/>
            <person name="Wallerman O."/>
            <person name="Pereira P."/>
            <person name="Sabatino S.J."/>
            <person name="Bellati A."/>
            <person name="Pellitteri-Rosa D."/>
            <person name="Bosakova Z."/>
            <person name="Bunikis I."/>
            <person name="Carretero M.A."/>
            <person name="Feiner N."/>
            <person name="Marsik P."/>
            <person name="Pauperio F."/>
            <person name="Salvi D."/>
            <person name="Soler L."/>
            <person name="While G.M."/>
            <person name="Uller T."/>
            <person name="Font E."/>
            <person name="Andersson L."/>
            <person name="Carneiro M."/>
        </authorList>
    </citation>
    <scope>NUCLEOTIDE SEQUENCE</scope>
</reference>
<evidence type="ECO:0000256" key="3">
    <source>
        <dbReference type="SAM" id="MobiDB-lite"/>
    </source>
</evidence>
<name>A0A670JST4_PODMU</name>
<feature type="region of interest" description="Disordered" evidence="3">
    <location>
        <begin position="80"/>
        <end position="111"/>
    </location>
</feature>
<keyword evidence="2" id="KW-0106">Calcium</keyword>
<dbReference type="InterPro" id="IPR002048">
    <property type="entry name" value="EF_hand_dom"/>
</dbReference>
<dbReference type="Pfam" id="PF01023">
    <property type="entry name" value="S_100"/>
    <property type="match status" value="1"/>
</dbReference>
<evidence type="ECO:0000313" key="6">
    <source>
        <dbReference type="Proteomes" id="UP000472272"/>
    </source>
</evidence>
<dbReference type="InterPro" id="IPR018247">
    <property type="entry name" value="EF_Hand_1_Ca_BS"/>
</dbReference>
<proteinExistence type="predicted"/>
<dbReference type="InterPro" id="IPR013787">
    <property type="entry name" value="S100_Ca-bd_sub"/>
</dbReference>
<dbReference type="Proteomes" id="UP000472272">
    <property type="component" value="Chromosome 16"/>
</dbReference>
<dbReference type="SMART" id="SM01394">
    <property type="entry name" value="S_100"/>
    <property type="match status" value="1"/>
</dbReference>
<feature type="domain" description="EF-hand" evidence="4">
    <location>
        <begin position="43"/>
        <end position="78"/>
    </location>
</feature>
<dbReference type="AlphaFoldDB" id="A0A670JST4"/>
<keyword evidence="6" id="KW-1185">Reference proteome</keyword>
<evidence type="ECO:0000313" key="5">
    <source>
        <dbReference type="Ensembl" id="ENSPMRP00000028128.1"/>
    </source>
</evidence>
<protein>
    <recommendedName>
        <fullName evidence="4">EF-hand domain-containing protein</fullName>
    </recommendedName>
</protein>
<dbReference type="Gene3D" id="1.10.238.10">
    <property type="entry name" value="EF-hand"/>
    <property type="match status" value="1"/>
</dbReference>
<keyword evidence="1" id="KW-0479">Metal-binding</keyword>
<evidence type="ECO:0000256" key="1">
    <source>
        <dbReference type="ARBA" id="ARBA00022723"/>
    </source>
</evidence>